<sequence>MKNRDRIHLYHSEDDMDKSSLGAYEQKLKMLLYEWEKVYTYGDAESMCTDGIILNRYRKEILQLKSKLNLLGSKLVCEIPEIMPEEYMAQADTIRTQALKALKEYQGSSDYRYLMAKLFCMSKKQREQTGVMEIYGKVHSLLNAVSEDNLVVMREFGVPGMLRDQIQESVKKVRSIPLRTTEIPKKQAVKTDEDWQIQGQLSIYDLEVS</sequence>
<accession>A0A564T599</accession>
<reference evidence="1 2" key="1">
    <citation type="submission" date="2019-07" db="EMBL/GenBank/DDBJ databases">
        <authorList>
            <person name="Hibberd C M."/>
            <person name="Gehrig L. J."/>
            <person name="Chang H.-W."/>
            <person name="Venkatesh S."/>
        </authorList>
    </citation>
    <scope>NUCLEOTIDE SEQUENCE [LARGE SCALE GENOMIC DNA]</scope>
    <source>
        <strain evidence="1">Dorea_formicigenerans_SSTS_Bg7063</strain>
    </source>
</reference>
<dbReference type="RefSeq" id="WP_144124007.1">
    <property type="nucleotide sequence ID" value="NZ_CABHNI010000019.1"/>
</dbReference>
<name>A0A564T599_9FIRM</name>
<proteinExistence type="predicted"/>
<evidence type="ECO:0000313" key="1">
    <source>
        <dbReference type="EMBL" id="VUX02466.1"/>
    </source>
</evidence>
<organism evidence="1 2">
    <name type="scientific">Dorea formicigenerans</name>
    <dbReference type="NCBI Taxonomy" id="39486"/>
    <lineage>
        <taxon>Bacteria</taxon>
        <taxon>Bacillati</taxon>
        <taxon>Bacillota</taxon>
        <taxon>Clostridia</taxon>
        <taxon>Lachnospirales</taxon>
        <taxon>Lachnospiraceae</taxon>
        <taxon>Dorea</taxon>
    </lineage>
</organism>
<evidence type="ECO:0000313" key="2">
    <source>
        <dbReference type="Proteomes" id="UP000358366"/>
    </source>
</evidence>
<dbReference type="EMBL" id="CABHNI010000019">
    <property type="protein sequence ID" value="VUX02466.1"/>
    <property type="molecule type" value="Genomic_DNA"/>
</dbReference>
<dbReference type="AlphaFoldDB" id="A0A564T599"/>
<dbReference type="Proteomes" id="UP000358366">
    <property type="component" value="Unassembled WGS sequence"/>
</dbReference>
<protein>
    <submittedName>
        <fullName evidence="1">Uncharacterized protein</fullName>
    </submittedName>
</protein>
<gene>
    <name evidence="1" type="ORF">DFSSTS7063_01101</name>
</gene>